<evidence type="ECO:0000259" key="3">
    <source>
        <dbReference type="PROSITE" id="PS51194"/>
    </source>
</evidence>
<evidence type="ECO:0000313" key="4">
    <source>
        <dbReference type="EMBL" id="MFL4469007.1"/>
    </source>
</evidence>
<dbReference type="Pfam" id="PF00271">
    <property type="entry name" value="Helicase_C"/>
    <property type="match status" value="1"/>
</dbReference>
<dbReference type="PANTHER" id="PTHR45766">
    <property type="entry name" value="DNA ANNEALING HELICASE AND ENDONUCLEASE ZRANB3 FAMILY MEMBER"/>
    <property type="match status" value="1"/>
</dbReference>
<reference evidence="4 5" key="1">
    <citation type="submission" date="2024-08" db="EMBL/GenBank/DDBJ databases">
        <title>Tateyamaria sp. nov., isolated from marine algae.</title>
        <authorList>
            <person name="Choi B.J."/>
            <person name="Kim J.M."/>
            <person name="Lee J.K."/>
            <person name="Choi D.G."/>
            <person name="Bayburt H."/>
            <person name="Baek J.H."/>
            <person name="Han D.M."/>
            <person name="Jeon C.O."/>
        </authorList>
    </citation>
    <scope>NUCLEOTIDE SEQUENCE [LARGE SCALE GENOMIC DNA]</scope>
    <source>
        <strain evidence="4 5">KMU-156</strain>
    </source>
</reference>
<dbReference type="PANTHER" id="PTHR45766:SF6">
    <property type="entry name" value="SWI_SNF-RELATED MATRIX-ASSOCIATED ACTIN-DEPENDENT REGULATOR OF CHROMATIN SUBFAMILY A-LIKE PROTEIN 1"/>
    <property type="match status" value="1"/>
</dbReference>
<feature type="domain" description="Helicase C-terminal" evidence="3">
    <location>
        <begin position="536"/>
        <end position="683"/>
    </location>
</feature>
<dbReference type="InterPro" id="IPR000330">
    <property type="entry name" value="SNF2_N"/>
</dbReference>
<dbReference type="EMBL" id="JBHDIY010000002">
    <property type="protein sequence ID" value="MFL4469007.1"/>
    <property type="molecule type" value="Genomic_DNA"/>
</dbReference>
<dbReference type="InterPro" id="IPR049730">
    <property type="entry name" value="SNF2/RAD54-like_C"/>
</dbReference>
<feature type="domain" description="Helicase ATP-binding" evidence="2">
    <location>
        <begin position="173"/>
        <end position="322"/>
    </location>
</feature>
<dbReference type="PROSITE" id="PS51192">
    <property type="entry name" value="HELICASE_ATP_BIND_1"/>
    <property type="match status" value="1"/>
</dbReference>
<evidence type="ECO:0000313" key="5">
    <source>
        <dbReference type="Proteomes" id="UP001627408"/>
    </source>
</evidence>
<sequence length="1087" mass="121486">MLSRFFEQLFVRATVERLAPLGIGKLIGRKGSRCSVEYFESPASETIVHTIEAQDLERVRIAEQTRVYHFDATSGAWEIGRLLDDHGDSQLVQFPNRVTKHLTAEDLYVRWDRPIEDPTPFLANRINESPRFSDARSAFVRSQMRQRAASLGMSSLLSCAVELEAHQIEVVRRVLQDPVQRYLLADEVGLGKTIEAAVLIRQCVLDTQESGIILVIVPKALVGQWRSELASKFFLERFFDQNIFVVAFDDREQIMALLPKATMLVIDEAHHLSERGSGGVDETYEVIAAAAPEIDRVLLLSATPVLHNERGFLSMLHLLDPKTYSLDGEDAFRRKVESRQAIAEIVAGLTPENALYLEYTIDQLADLFPDDDLVQKHAAALREIVETMPDESDPELIEAIGRLHAHLSEVYRLHRRILRHRRRSIGGLTPERSGAEIVRYRSNDRAALTEAIEDWRFGEALNLDAPETGSLRKDRVRAFWQVLERISQYPGSGAGTVGVLARQAAKIGDADRFASINRCLERKGLFEDRADALIDALRPFLDAKAQCVVFCSDPQTADMLAKRIAEQLGIAVDRHDTEGSEWMAFHDGGDNQVLVCDRHAEEGLNLQGGKKVVVHYDLPLNANRIEQRLGRADRYGSGDAVRSIVLVCDDDPVEVRWVAYVDKALKVFDRSVASLQYLIDQMVGDIARDLLMDGVDTLVDLTKDSAGDQGLIEREFKAIDQQDALDALGAPPNDMVDELSDVDDDWKSLASDTVLWLEQMLQFQRIDEQTESDMPSPPFRYVYSMSNKRTLLPLTSFMSHCGGALDLDLSGRRGQSIRTIPYTFRRRTALSRSARANGVALLRYGDALISGVTEFTEADDRGKSFAMWRFAPDHVGDPVADIYFRFDFVLEADVAGAIKVLGDHRRETSAANAAIRRRGDMALPPFYRSLWLDRELVPVADKALLARLTRRYSVEPDHSGAVDLNLNDRSWKRVLQLGIPELEFWSDLSGKARVVAETALRADPELIENLVRAEQHAFQVDLGRIGQLAARVRANADAADESDLAFEEILATALRAGIRAPSVRVDTVGAVFLSANRAITDRVSGGS</sequence>
<gene>
    <name evidence="4" type="primary">dpdE</name>
    <name evidence="4" type="ORF">ACERZ8_03655</name>
</gene>
<name>A0ABW8UPX9_9RHOB</name>
<evidence type="ECO:0000259" key="2">
    <source>
        <dbReference type="PROSITE" id="PS51192"/>
    </source>
</evidence>
<organism evidence="4 5">
    <name type="scientific">Tateyamaria armeniaca</name>
    <dbReference type="NCBI Taxonomy" id="2518930"/>
    <lineage>
        <taxon>Bacteria</taxon>
        <taxon>Pseudomonadati</taxon>
        <taxon>Pseudomonadota</taxon>
        <taxon>Alphaproteobacteria</taxon>
        <taxon>Rhodobacterales</taxon>
        <taxon>Roseobacteraceae</taxon>
        <taxon>Tateyamaria</taxon>
    </lineage>
</organism>
<dbReference type="InterPro" id="IPR001650">
    <property type="entry name" value="Helicase_C-like"/>
</dbReference>
<dbReference type="InterPro" id="IPR027417">
    <property type="entry name" value="P-loop_NTPase"/>
</dbReference>
<dbReference type="SUPFAM" id="SSF52540">
    <property type="entry name" value="P-loop containing nucleoside triphosphate hydrolases"/>
    <property type="match status" value="1"/>
</dbReference>
<dbReference type="Proteomes" id="UP001627408">
    <property type="component" value="Unassembled WGS sequence"/>
</dbReference>
<dbReference type="RefSeq" id="WP_407590765.1">
    <property type="nucleotide sequence ID" value="NZ_JBHDIY010000002.1"/>
</dbReference>
<dbReference type="InterPro" id="IPR014001">
    <property type="entry name" value="Helicase_ATP-bd"/>
</dbReference>
<evidence type="ECO:0000256" key="1">
    <source>
        <dbReference type="ARBA" id="ARBA00022801"/>
    </source>
</evidence>
<dbReference type="NCBIfam" id="NF041062">
    <property type="entry name" value="DpdE"/>
    <property type="match status" value="1"/>
</dbReference>
<dbReference type="SMART" id="SM00490">
    <property type="entry name" value="HELICc"/>
    <property type="match status" value="1"/>
</dbReference>
<proteinExistence type="predicted"/>
<dbReference type="Pfam" id="PF00176">
    <property type="entry name" value="SNF2-rel_dom"/>
    <property type="match status" value="1"/>
</dbReference>
<keyword evidence="5" id="KW-1185">Reference proteome</keyword>
<dbReference type="InterPro" id="IPR038718">
    <property type="entry name" value="SNF2-like_sf"/>
</dbReference>
<dbReference type="Gene3D" id="3.40.50.10810">
    <property type="entry name" value="Tandem AAA-ATPase domain"/>
    <property type="match status" value="1"/>
</dbReference>
<accession>A0ABW8UPX9</accession>
<comment type="caution">
    <text evidence="4">The sequence shown here is derived from an EMBL/GenBank/DDBJ whole genome shotgun (WGS) entry which is preliminary data.</text>
</comment>
<dbReference type="CDD" id="cd18793">
    <property type="entry name" value="SF2_C_SNF"/>
    <property type="match status" value="1"/>
</dbReference>
<dbReference type="PROSITE" id="PS51194">
    <property type="entry name" value="HELICASE_CTER"/>
    <property type="match status" value="1"/>
</dbReference>
<keyword evidence="1" id="KW-0378">Hydrolase</keyword>
<dbReference type="SMART" id="SM00487">
    <property type="entry name" value="DEXDc"/>
    <property type="match status" value="1"/>
</dbReference>
<protein>
    <submittedName>
        <fullName evidence="4">Protein DpdE</fullName>
    </submittedName>
</protein>
<dbReference type="Gene3D" id="3.40.50.300">
    <property type="entry name" value="P-loop containing nucleotide triphosphate hydrolases"/>
    <property type="match status" value="1"/>
</dbReference>